<name>A0A4U0F170_9FLAO</name>
<evidence type="ECO:0000313" key="3">
    <source>
        <dbReference type="Proteomes" id="UP000307657"/>
    </source>
</evidence>
<protein>
    <submittedName>
        <fullName evidence="2">Uncharacterized protein</fullName>
    </submittedName>
</protein>
<evidence type="ECO:0000256" key="1">
    <source>
        <dbReference type="SAM" id="Phobius"/>
    </source>
</evidence>
<keyword evidence="1" id="KW-1133">Transmembrane helix</keyword>
<keyword evidence="1" id="KW-0472">Membrane</keyword>
<gene>
    <name evidence="2" type="ORF">E5167_01705</name>
</gene>
<keyword evidence="1" id="KW-0812">Transmembrane</keyword>
<dbReference type="RefSeq" id="WP_136840393.1">
    <property type="nucleotide sequence ID" value="NZ_SUPL01000001.1"/>
</dbReference>
<dbReference type="AlphaFoldDB" id="A0A4U0F170"/>
<proteinExistence type="predicted"/>
<dbReference type="OrthoDB" id="1139350at2"/>
<accession>A0A4U0F170</accession>
<dbReference type="Proteomes" id="UP000307657">
    <property type="component" value="Unassembled WGS sequence"/>
</dbReference>
<feature type="transmembrane region" description="Helical" evidence="1">
    <location>
        <begin position="92"/>
        <end position="115"/>
    </location>
</feature>
<keyword evidence="3" id="KW-1185">Reference proteome</keyword>
<reference evidence="2 3" key="1">
    <citation type="submission" date="2019-04" db="EMBL/GenBank/DDBJ databases">
        <title>Lacinutrix sp. nov., isolated from marine water.</title>
        <authorList>
            <person name="Kim W."/>
        </authorList>
    </citation>
    <scope>NUCLEOTIDE SEQUENCE [LARGE SCALE GENOMIC DNA]</scope>
    <source>
        <strain evidence="2 3">CAU 1491</strain>
    </source>
</reference>
<evidence type="ECO:0000313" key="2">
    <source>
        <dbReference type="EMBL" id="TJY37998.1"/>
    </source>
</evidence>
<organism evidence="2 3">
    <name type="scientific">Pontimicrobium aquaticum</name>
    <dbReference type="NCBI Taxonomy" id="2565367"/>
    <lineage>
        <taxon>Bacteria</taxon>
        <taxon>Pseudomonadati</taxon>
        <taxon>Bacteroidota</taxon>
        <taxon>Flavobacteriia</taxon>
        <taxon>Flavobacteriales</taxon>
        <taxon>Flavobacteriaceae</taxon>
        <taxon>Pontimicrobium</taxon>
    </lineage>
</organism>
<comment type="caution">
    <text evidence="2">The sequence shown here is derived from an EMBL/GenBank/DDBJ whole genome shotgun (WGS) entry which is preliminary data.</text>
</comment>
<sequence>MKHNYVHIKTESLNNHCPECFSTEGLQLSFKQKYSEALFYKAITDDIAYTLSCKVCNTEIFPVRWTDDIERVVDYKKKAFTPNPKSFKLKRLAWMLIITLDVLILLAILFTVGIIKI</sequence>
<dbReference type="EMBL" id="SUPL01000001">
    <property type="protein sequence ID" value="TJY37998.1"/>
    <property type="molecule type" value="Genomic_DNA"/>
</dbReference>